<dbReference type="Gene3D" id="2.120.10.80">
    <property type="entry name" value="Kelch-type beta propeller"/>
    <property type="match status" value="2"/>
</dbReference>
<dbReference type="SUPFAM" id="SSF81296">
    <property type="entry name" value="E set domains"/>
    <property type="match status" value="1"/>
</dbReference>
<name>A0AAE0FZF8_9CHLO</name>
<dbReference type="InterPro" id="IPR013783">
    <property type="entry name" value="Ig-like_fold"/>
</dbReference>
<dbReference type="SMART" id="SM00557">
    <property type="entry name" value="IG_FLMN"/>
    <property type="match status" value="1"/>
</dbReference>
<dbReference type="InterPro" id="IPR056737">
    <property type="entry name" value="Beta-prop_ATRN-MKLN-like"/>
</dbReference>
<feature type="domain" description="Attractin/MKLN-like beta-propeller" evidence="5">
    <location>
        <begin position="2861"/>
        <end position="3060"/>
    </location>
</feature>
<proteinExistence type="predicted"/>
<sequence>MNRLYLALALCAVLAGQVAGQTVYETVLRFDCKLQIQFVQEDGHFVLDDGTKYFTTTTFEGYIWHHVIASIDEDGFGVLAVDGEIMELARAVDVTNVTLGLQEPLGFNFTTSMYPNRCIPPDYYSELQNGRRRHLLDDHLFDTAPPAPEAFNGQDFETRQEEDMDKMMHYVVADYPPPIGYQETNDTETANNLPCNCSFFVGTPCEDGSTKGLEGFIDEVAVWNLAVPQEHLKYTLFHMPAFKQIKELEAPRGRTIDLAVGRVLYVRWNNPCLEAPVQAPPAPPPPSPQCDNEGCFASRRRLSQISGTQDVRVQYVTDHAGYAGGRETEDGSYVLDADNDQAVFVDFPYNSRYVYSGVPWAAPYVGDLAFSQDSMDSSGGQLPLDGGVLVTVSGVGFARSPFLKCAVDQPDPAMLRNNYPGPREEFKSKEYEPSFYNSFFWEGLPASMDTLVDAPYNFDASPDYLVTDATAQFLPWEGSPRIHWSYNAEWVTDGDPYGPTRDGLTNPFVENDYDPYNLDFVYGYYEVLTCTAPASAFPSDEYYFGVTNNGGLLGSPPFAVTIQEYAGEFKYVDGGTMVMPNGENGLTRAMGNTFTISCWLYLDTPTPTELQTLFKLTHADASTPYTGVFINGTSILPYTNGDNPEYEAATDLTVQEWHFIALVITESPKGQLWFYVDGETKLADGDEGVQMIPFSNSPVDFHVGTKLEGKIDELKVWNAELTLADLNEHHMFHREDPDDLSDNLLANFRFNKDFTDSVGGFTASITGTVGLVPIAAPWEPSIIYAINDVPFAEIPERNLYKTTIAGGEPVKLKPSEHAEMMMGSHIGNADLDRVDDLRINSRKYLSFTPNPELTTIPISASETEVICMTPEASEPHYSLFTVGLGPVFNAQPFEFTERALYCDGHSSYVSADGVAAALNATAQGYSFSFWVFPEHLMAEEVEAKVAMRRLLQEGLEKPFKSIAPFTATTILAFETATGGNKALLVYDGHRFHYYDDNILDVTTFTEDGSAPNEWHKVTVTVEADGEGNLYVDNKPREHFTTRLKPDPTGTFSLCQDYLQMGDSIVASSFFAGKVDSVGIYDMVVPIEVYEHHVMSFPAPGAGLVAFFDFKLGSEVSLPEVSGIGGDLMGNASLIPTTVPWYPPHIIHIEPMTGDASAHEQVDVYGTNFAASQWEMLLFEKEGEEAIQVRRDAALPGVVSEEVGIIVTTPPVTDDCSLVMVNGTNDAVNIGNAVEFSYNTTVPNLEKGLIGYYTFDLVDLDAKEPLEFYDSVGGNNFMYYPEYSIADRDNFEHSAIIFGSGLEGGVPKLKTPLNELSDTLTVCWWVSIDMEVLQNLYEWAIELALDAATFAQTESFPTLSQEISQLSPGGWKMLTWIQTPEDDVPQIYSNFHLISPDAVAHQYLQRFFTPLLTEGHLSCNNELNHMVCQADSMWVYNRALKPCEVKARYFTQEFSLNFQYQYKPGDLMPVLHPGVTGSLPDSLEHLEQFTAEAWIYLFESHDIIQYIMHVEKGFDLSLVGNAVSFAVYRGCECAEEPCFQYYEHTSWKSKVARLTWSHIGVVYDGYRMLFYVDGVMTDMKLANETGYDYTKRGNYPSDEPGYDFAAMSPQAVHIKDAVLTVGKHFDGLIYDARLSTDVRSSLEVKDGTTCPTKNPRMNSVYFEMDEGHGNQTFSFAKDAEVHITSNMWYNASYDDPTDAFETEVMGNARFELEAGRPGMINIVSKTRCGKKRVFGGDSWVVSMLLEQDRLYPEKADVDDGNYPFYYWAGARKLNFAYETIGEGFPCGNYSTTVELEGEVVYTFGTSIFPSDTNRTETYIVGGTPTEGPFAVLNTFTIQANDSFACFKWDAADLDRLSVSFTGPYDMEADIQALGMGQYLVSFVPEVPGVYHVKVLMDGEPIKDGIFCYTVTRGGSALFNGQTSVVVQEDTPGQDTQGTELDLAYSEVTIEAWIQIQATADGYVLFKGKPSEVGTYAKGYEISIISSQLKAEVYCGHGHTRSVSYDISGNYTLNSWMHISAVYSGFDFTLYLNGIMAAVERFPDVRGVKVNMYDHPLVIGYQFLGLIDEVTLWKVARSQEEIQTTMYCPPMNTLNHVAAYFNFNEGVGDVSIGHGYLCAPLRTDCLRATSVNFGPEGTTALVASGVGVAAPSMHFSNHSLPQTIITAGDSSSPYYTAPIYQITARDKCGYRYNEGTMGTFTSSVLRFHTQYENEGELDGTMYPIVVDDEEVNNMDVTPAGGICPGMGLGDGPTTGDLYNASLSAVTKVGTYNLTIFADGLVMNPVPYPLLVVPNVPRTFSFEGLNGNSADSAAGVPTTKFVKLLDEFGNTCVRQYMFSVKLTLTGVDYNMSYTVHPENIMYNPDTNVYTYFYILGVQGVYEETLSMEGMEDLTLSTTVGGGAQFQKLAGMGAVPPEVTRFEHASVLYRDDLYVFGGASRDKEYLNDIWKLSNVVSDDFAFKKDIFLNSEVSQENVTVELYVNTKELIDAGVLNMYCTDLVFHYTALPREVEPFAFYMDPYPGCYNEATLFLVRLPYVEAGETNFTMIYHNPPMMDNPFSEPEEVFLFYEGFEHQEHKFQEIEACGGAVPAAPANVTSEYVATGKGALHMVPGGPAVLSAELETPKMGHFKMRSWLWDAGTEASAFYMSPNFGHCRMELMNSKMRLPEGYGPLEATSVAVGTFSLSNRRTYCAASPWQKSGVSRTGTWHRLEVTSTLNSTLEVYVDGELVKSEDGDIVMERVLLSGGYGVDGHPHTGLAATHAYWDDVSVLELVPVVATAAPMADDVHMALHLNRRWSRVPVKGSRMPAPRYSHSAVLYDHKMIIFGGERSSHSFGDTWEFHFETGMWHFIQPGKALYVYGAGYSSPAPRFDHSAAVDFESDTMVIYGGRSGKTIMGDAWAMNLKEGREWRLLTPVVDPTAGPVVDPVMGLRFGHTASIVPGSSSMMVFGGYAAETGFSDGIFDCDLKSGVCTDLKVTCEEAGSSFPYDSVHKRYGHTSFADENYLYIYGGSNLDHTSGFNIIHTLSMHDKCAWSTIDGNDVMGRYEHTMVAGNGRMIIHGGHFDGVPSPSTYFIPVGRSVKFEGIEMSAMEEVGMAELEQLAEIPETNTDAGPPISR</sequence>
<dbReference type="InterPro" id="IPR013320">
    <property type="entry name" value="ConA-like_dom_sf"/>
</dbReference>
<feature type="repeat" description="Filamin" evidence="3">
    <location>
        <begin position="1806"/>
        <end position="1909"/>
    </location>
</feature>
<dbReference type="InterPro" id="IPR015915">
    <property type="entry name" value="Kelch-typ_b-propeller"/>
</dbReference>
<keyword evidence="7" id="KW-1185">Reference proteome</keyword>
<dbReference type="InterPro" id="IPR014756">
    <property type="entry name" value="Ig_E-set"/>
</dbReference>
<dbReference type="InterPro" id="IPR001298">
    <property type="entry name" value="Filamin/ABP280_rpt"/>
</dbReference>
<evidence type="ECO:0000256" key="2">
    <source>
        <dbReference type="ARBA" id="ARBA00022737"/>
    </source>
</evidence>
<evidence type="ECO:0000256" key="3">
    <source>
        <dbReference type="PROSITE-ProRule" id="PRU00087"/>
    </source>
</evidence>
<accession>A0AAE0FZF8</accession>
<evidence type="ECO:0000313" key="7">
    <source>
        <dbReference type="Proteomes" id="UP001190700"/>
    </source>
</evidence>
<dbReference type="Pfam" id="PF24981">
    <property type="entry name" value="Beta-prop_ATRN-LZTR1"/>
    <property type="match status" value="1"/>
</dbReference>
<feature type="signal peptide" evidence="4">
    <location>
        <begin position="1"/>
        <end position="20"/>
    </location>
</feature>
<dbReference type="Proteomes" id="UP001190700">
    <property type="component" value="Unassembled WGS sequence"/>
</dbReference>
<dbReference type="Gene3D" id="2.60.120.200">
    <property type="match status" value="4"/>
</dbReference>
<evidence type="ECO:0000256" key="1">
    <source>
        <dbReference type="ARBA" id="ARBA00022441"/>
    </source>
</evidence>
<dbReference type="SUPFAM" id="SSF49899">
    <property type="entry name" value="Concanavalin A-like lectins/glucanases"/>
    <property type="match status" value="4"/>
</dbReference>
<keyword evidence="2" id="KW-0677">Repeat</keyword>
<reference evidence="6 7" key="1">
    <citation type="journal article" date="2015" name="Genome Biol. Evol.">
        <title>Comparative Genomics of a Bacterivorous Green Alga Reveals Evolutionary Causalities and Consequences of Phago-Mixotrophic Mode of Nutrition.</title>
        <authorList>
            <person name="Burns J.A."/>
            <person name="Paasch A."/>
            <person name="Narechania A."/>
            <person name="Kim E."/>
        </authorList>
    </citation>
    <scope>NUCLEOTIDE SEQUENCE [LARGE SCALE GENOMIC DNA]</scope>
    <source>
        <strain evidence="6 7">PLY_AMNH</strain>
    </source>
</reference>
<dbReference type="PANTHER" id="PTHR46093:SF18">
    <property type="entry name" value="FIBRONECTIN TYPE-III DOMAIN-CONTAINING PROTEIN"/>
    <property type="match status" value="1"/>
</dbReference>
<keyword evidence="4" id="KW-0732">Signal</keyword>
<dbReference type="InterPro" id="IPR011498">
    <property type="entry name" value="Kelch_2"/>
</dbReference>
<gene>
    <name evidence="6" type="ORF">CYMTET_22835</name>
</gene>
<organism evidence="6 7">
    <name type="scientific">Cymbomonas tetramitiformis</name>
    <dbReference type="NCBI Taxonomy" id="36881"/>
    <lineage>
        <taxon>Eukaryota</taxon>
        <taxon>Viridiplantae</taxon>
        <taxon>Chlorophyta</taxon>
        <taxon>Pyramimonadophyceae</taxon>
        <taxon>Pyramimonadales</taxon>
        <taxon>Pyramimonadaceae</taxon>
        <taxon>Cymbomonas</taxon>
    </lineage>
</organism>
<evidence type="ECO:0000259" key="5">
    <source>
        <dbReference type="Pfam" id="PF24981"/>
    </source>
</evidence>
<dbReference type="Pfam" id="PF07646">
    <property type="entry name" value="Kelch_2"/>
    <property type="match status" value="1"/>
</dbReference>
<comment type="caution">
    <text evidence="6">The sequence shown here is derived from an EMBL/GenBank/DDBJ whole genome shotgun (WGS) entry which is preliminary data.</text>
</comment>
<evidence type="ECO:0000313" key="6">
    <source>
        <dbReference type="EMBL" id="KAK3268674.1"/>
    </source>
</evidence>
<dbReference type="PANTHER" id="PTHR46093">
    <property type="entry name" value="ACYL-COA-BINDING DOMAIN-CONTAINING PROTEIN 5"/>
    <property type="match status" value="1"/>
</dbReference>
<dbReference type="Pfam" id="PF13385">
    <property type="entry name" value="Laminin_G_3"/>
    <property type="match status" value="3"/>
</dbReference>
<dbReference type="InterPro" id="IPR017868">
    <property type="entry name" value="Filamin/ABP280_repeat-like"/>
</dbReference>
<feature type="chain" id="PRO_5042181970" description="Attractin/MKLN-like beta-propeller domain-containing protein" evidence="4">
    <location>
        <begin position="21"/>
        <end position="3115"/>
    </location>
</feature>
<dbReference type="Gene3D" id="2.60.40.10">
    <property type="entry name" value="Immunoglobulins"/>
    <property type="match status" value="1"/>
</dbReference>
<dbReference type="SUPFAM" id="SSF117281">
    <property type="entry name" value="Kelch motif"/>
    <property type="match status" value="1"/>
</dbReference>
<evidence type="ECO:0000256" key="4">
    <source>
        <dbReference type="SAM" id="SignalP"/>
    </source>
</evidence>
<protein>
    <recommendedName>
        <fullName evidence="5">Attractin/MKLN-like beta-propeller domain-containing protein</fullName>
    </recommendedName>
</protein>
<keyword evidence="1" id="KW-0880">Kelch repeat</keyword>
<dbReference type="EMBL" id="LGRX02011678">
    <property type="protein sequence ID" value="KAK3268674.1"/>
    <property type="molecule type" value="Genomic_DNA"/>
</dbReference>
<dbReference type="PROSITE" id="PS50194">
    <property type="entry name" value="FILAMIN_REPEAT"/>
    <property type="match status" value="1"/>
</dbReference>